<dbReference type="OrthoDB" id="1734132at2759"/>
<dbReference type="AlphaFoldDB" id="A0A8J6CEI9"/>
<accession>A0A8J6CEI9</accession>
<sequence length="72" mass="8394">MNSFWWELKANDRKSIRRVSWGRLCVPKKYGGMDFRNLHYFNLVILGKKGANPSFIWKSIHASIKLLANGVQ</sequence>
<evidence type="ECO:0000313" key="2">
    <source>
        <dbReference type="Proteomes" id="UP000701853"/>
    </source>
</evidence>
<gene>
    <name evidence="1" type="ORF">CXB51_036991</name>
</gene>
<protein>
    <recommendedName>
        <fullName evidence="3">Reverse transcriptase zinc-binding domain-containing protein</fullName>
    </recommendedName>
</protein>
<dbReference type="Proteomes" id="UP000701853">
    <property type="component" value="Chromosome 13"/>
</dbReference>
<keyword evidence="2" id="KW-1185">Reference proteome</keyword>
<name>A0A8J6CEI9_9ROSI</name>
<evidence type="ECO:0008006" key="3">
    <source>
        <dbReference type="Google" id="ProtNLM"/>
    </source>
</evidence>
<dbReference type="EMBL" id="JAHUZN010000013">
    <property type="protein sequence ID" value="KAG8472117.1"/>
    <property type="molecule type" value="Genomic_DNA"/>
</dbReference>
<reference evidence="1 2" key="1">
    <citation type="journal article" date="2021" name="bioRxiv">
        <title>The Gossypium anomalum genome as a resource for cotton improvement and evolutionary analysis of hybrid incompatibility.</title>
        <authorList>
            <person name="Grover C.E."/>
            <person name="Yuan D."/>
            <person name="Arick M.A."/>
            <person name="Miller E.R."/>
            <person name="Hu G."/>
            <person name="Peterson D.G."/>
            <person name="Wendel J.F."/>
            <person name="Udall J.A."/>
        </authorList>
    </citation>
    <scope>NUCLEOTIDE SEQUENCE [LARGE SCALE GENOMIC DNA]</scope>
    <source>
        <strain evidence="1">JFW-Udall</strain>
        <tissue evidence="1">Leaf</tissue>
    </source>
</reference>
<comment type="caution">
    <text evidence="1">The sequence shown here is derived from an EMBL/GenBank/DDBJ whole genome shotgun (WGS) entry which is preliminary data.</text>
</comment>
<organism evidence="1 2">
    <name type="scientific">Gossypium anomalum</name>
    <dbReference type="NCBI Taxonomy" id="47600"/>
    <lineage>
        <taxon>Eukaryota</taxon>
        <taxon>Viridiplantae</taxon>
        <taxon>Streptophyta</taxon>
        <taxon>Embryophyta</taxon>
        <taxon>Tracheophyta</taxon>
        <taxon>Spermatophyta</taxon>
        <taxon>Magnoliopsida</taxon>
        <taxon>eudicotyledons</taxon>
        <taxon>Gunneridae</taxon>
        <taxon>Pentapetalae</taxon>
        <taxon>rosids</taxon>
        <taxon>malvids</taxon>
        <taxon>Malvales</taxon>
        <taxon>Malvaceae</taxon>
        <taxon>Malvoideae</taxon>
        <taxon>Gossypium</taxon>
    </lineage>
</organism>
<proteinExistence type="predicted"/>
<evidence type="ECO:0000313" key="1">
    <source>
        <dbReference type="EMBL" id="KAG8472117.1"/>
    </source>
</evidence>